<comment type="caution">
    <text evidence="11">The sequence shown here is derived from an EMBL/GenBank/DDBJ whole genome shotgun (WGS) entry which is preliminary data.</text>
</comment>
<sequence>MPYAVIYALIGYLSGSVLYAEVFCRIFGRKNAIEQSRDANPGTANAFLYGGFWCGICTLIFDMAKGFVPVYAYVHMTQMNLAESNGLALVLAAPVAGHIFPVWHHFKGGKGIAVSFGSLLGLIPMWYPVLSLAVCFLFFSLVIQISPNFYRTVAVYIVNWLIIVFSETNLPKAVHIGVGLISLLILLKMHMSQEEREKMTFQLLWIKR</sequence>
<evidence type="ECO:0000256" key="3">
    <source>
        <dbReference type="ARBA" id="ARBA00022679"/>
    </source>
</evidence>
<evidence type="ECO:0000256" key="10">
    <source>
        <dbReference type="SAM" id="Phobius"/>
    </source>
</evidence>
<keyword evidence="2" id="KW-0444">Lipid biosynthesis</keyword>
<keyword evidence="1" id="KW-1003">Cell membrane</keyword>
<feature type="transmembrane region" description="Helical" evidence="10">
    <location>
        <begin position="173"/>
        <end position="191"/>
    </location>
</feature>
<name>A0ABV1H5D5_9FIRM</name>
<keyword evidence="5 10" id="KW-1133">Transmembrane helix</keyword>
<gene>
    <name evidence="11" type="ORF">WMO37_07760</name>
</gene>
<keyword evidence="6" id="KW-0443">Lipid metabolism</keyword>
<keyword evidence="7 10" id="KW-0472">Membrane</keyword>
<protein>
    <submittedName>
        <fullName evidence="11">Glycerol-3-phosphate acyltransferase</fullName>
        <ecNumber evidence="11">2.3.1.275</ecNumber>
    </submittedName>
</protein>
<dbReference type="GO" id="GO:0016746">
    <property type="term" value="F:acyltransferase activity"/>
    <property type="evidence" value="ECO:0007669"/>
    <property type="project" value="UniProtKB-KW"/>
</dbReference>
<feature type="transmembrane region" description="Helical" evidence="10">
    <location>
        <begin position="86"/>
        <end position="106"/>
    </location>
</feature>
<evidence type="ECO:0000256" key="5">
    <source>
        <dbReference type="ARBA" id="ARBA00022989"/>
    </source>
</evidence>
<keyword evidence="12" id="KW-1185">Reference proteome</keyword>
<keyword evidence="3 11" id="KW-0808">Transferase</keyword>
<feature type="transmembrane region" description="Helical" evidence="10">
    <location>
        <begin position="6"/>
        <end position="27"/>
    </location>
</feature>
<reference evidence="11" key="1">
    <citation type="submission" date="2024-03" db="EMBL/GenBank/DDBJ databases">
        <title>Human intestinal bacterial collection.</title>
        <authorList>
            <person name="Pauvert C."/>
            <person name="Hitch T.C.A."/>
            <person name="Clavel T."/>
        </authorList>
    </citation>
    <scope>NUCLEOTIDE SEQUENCE [LARGE SCALE GENOMIC DNA]</scope>
    <source>
        <strain evidence="11">CLA-AA-H89B</strain>
    </source>
</reference>
<dbReference type="Pfam" id="PF02660">
    <property type="entry name" value="G3P_acyltransf"/>
    <property type="match status" value="1"/>
</dbReference>
<evidence type="ECO:0000313" key="11">
    <source>
        <dbReference type="EMBL" id="MEQ2554915.1"/>
    </source>
</evidence>
<dbReference type="SMART" id="SM01207">
    <property type="entry name" value="G3P_acyltransf"/>
    <property type="match status" value="1"/>
</dbReference>
<dbReference type="EMBL" id="JBBMFS010000005">
    <property type="protein sequence ID" value="MEQ2554915.1"/>
    <property type="molecule type" value="Genomic_DNA"/>
</dbReference>
<evidence type="ECO:0000256" key="9">
    <source>
        <dbReference type="ARBA" id="ARBA00023264"/>
    </source>
</evidence>
<keyword evidence="8" id="KW-0594">Phospholipid biosynthesis</keyword>
<dbReference type="Proteomes" id="UP001546774">
    <property type="component" value="Unassembled WGS sequence"/>
</dbReference>
<keyword evidence="9" id="KW-1208">Phospholipid metabolism</keyword>
<evidence type="ECO:0000256" key="8">
    <source>
        <dbReference type="ARBA" id="ARBA00023209"/>
    </source>
</evidence>
<evidence type="ECO:0000256" key="1">
    <source>
        <dbReference type="ARBA" id="ARBA00022475"/>
    </source>
</evidence>
<evidence type="ECO:0000313" key="12">
    <source>
        <dbReference type="Proteomes" id="UP001546774"/>
    </source>
</evidence>
<evidence type="ECO:0000256" key="6">
    <source>
        <dbReference type="ARBA" id="ARBA00023098"/>
    </source>
</evidence>
<proteinExistence type="predicted"/>
<keyword evidence="11" id="KW-0012">Acyltransferase</keyword>
<dbReference type="PANTHER" id="PTHR30309">
    <property type="entry name" value="INNER MEMBRANE PROTEIN YGIH"/>
    <property type="match status" value="1"/>
</dbReference>
<feature type="transmembrane region" description="Helical" evidence="10">
    <location>
        <begin position="47"/>
        <end position="74"/>
    </location>
</feature>
<organism evidence="11 12">
    <name type="scientific">Lachnospira intestinalis</name>
    <dbReference type="NCBI Taxonomy" id="3133158"/>
    <lineage>
        <taxon>Bacteria</taxon>
        <taxon>Bacillati</taxon>
        <taxon>Bacillota</taxon>
        <taxon>Clostridia</taxon>
        <taxon>Lachnospirales</taxon>
        <taxon>Lachnospiraceae</taxon>
        <taxon>Lachnospira</taxon>
    </lineage>
</organism>
<dbReference type="EC" id="2.3.1.275" evidence="11"/>
<evidence type="ECO:0000256" key="2">
    <source>
        <dbReference type="ARBA" id="ARBA00022516"/>
    </source>
</evidence>
<evidence type="ECO:0000256" key="4">
    <source>
        <dbReference type="ARBA" id="ARBA00022692"/>
    </source>
</evidence>
<feature type="transmembrane region" description="Helical" evidence="10">
    <location>
        <begin position="149"/>
        <end position="166"/>
    </location>
</feature>
<evidence type="ECO:0000256" key="7">
    <source>
        <dbReference type="ARBA" id="ARBA00023136"/>
    </source>
</evidence>
<feature type="transmembrane region" description="Helical" evidence="10">
    <location>
        <begin position="118"/>
        <end position="143"/>
    </location>
</feature>
<keyword evidence="4 10" id="KW-0812">Transmembrane</keyword>
<accession>A0ABV1H5D5</accession>
<dbReference type="PANTHER" id="PTHR30309:SF0">
    <property type="entry name" value="GLYCEROL-3-PHOSPHATE ACYLTRANSFERASE-RELATED"/>
    <property type="match status" value="1"/>
</dbReference>
<dbReference type="InterPro" id="IPR003811">
    <property type="entry name" value="G3P_acylTferase_PlsY"/>
</dbReference>